<evidence type="ECO:0000313" key="2">
    <source>
        <dbReference type="EMBL" id="KZT03053.1"/>
    </source>
</evidence>
<evidence type="ECO:0000256" key="1">
    <source>
        <dbReference type="SAM" id="MobiDB-lite"/>
    </source>
</evidence>
<dbReference type="GeneID" id="63819286"/>
<dbReference type="InParanoid" id="A0A165CM19"/>
<proteinExistence type="predicted"/>
<evidence type="ECO:0000313" key="3">
    <source>
        <dbReference type="Proteomes" id="UP000076871"/>
    </source>
</evidence>
<name>A0A165CM19_9APHY</name>
<dbReference type="RefSeq" id="XP_040760793.1">
    <property type="nucleotide sequence ID" value="XM_040902255.1"/>
</dbReference>
<accession>A0A165CM19</accession>
<dbReference type="Proteomes" id="UP000076871">
    <property type="component" value="Unassembled WGS sequence"/>
</dbReference>
<keyword evidence="3" id="KW-1185">Reference proteome</keyword>
<feature type="compositionally biased region" description="Low complexity" evidence="1">
    <location>
        <begin position="63"/>
        <end position="72"/>
    </location>
</feature>
<organism evidence="2 3">
    <name type="scientific">Laetiporus sulphureus 93-53</name>
    <dbReference type="NCBI Taxonomy" id="1314785"/>
    <lineage>
        <taxon>Eukaryota</taxon>
        <taxon>Fungi</taxon>
        <taxon>Dikarya</taxon>
        <taxon>Basidiomycota</taxon>
        <taxon>Agaricomycotina</taxon>
        <taxon>Agaricomycetes</taxon>
        <taxon>Polyporales</taxon>
        <taxon>Laetiporus</taxon>
    </lineage>
</organism>
<dbReference type="EMBL" id="KV427647">
    <property type="protein sequence ID" value="KZT03053.1"/>
    <property type="molecule type" value="Genomic_DNA"/>
</dbReference>
<sequence length="149" mass="16338">MLSRCGGLGGIKISSAFRDCSTSLSLGIRRVSRGRRTPASIRTIRKNREQGWEQRERETNEKSWSGSSQGFVSSSIRVDHPAYPKASGATELGQTTPFPIHRGCTLEAVCALGRHVVMQGGVDGTIADKEWEDGPEKRASECRDSWMNA</sequence>
<gene>
    <name evidence="2" type="ORF">LAESUDRAFT_382662</name>
</gene>
<feature type="compositionally biased region" description="Basic and acidic residues" evidence="1">
    <location>
        <begin position="46"/>
        <end position="61"/>
    </location>
</feature>
<protein>
    <submittedName>
        <fullName evidence="2">Uncharacterized protein</fullName>
    </submittedName>
</protein>
<reference evidence="2 3" key="1">
    <citation type="journal article" date="2016" name="Mol. Biol. Evol.">
        <title>Comparative Genomics of Early-Diverging Mushroom-Forming Fungi Provides Insights into the Origins of Lignocellulose Decay Capabilities.</title>
        <authorList>
            <person name="Nagy L.G."/>
            <person name="Riley R."/>
            <person name="Tritt A."/>
            <person name="Adam C."/>
            <person name="Daum C."/>
            <person name="Floudas D."/>
            <person name="Sun H."/>
            <person name="Yadav J.S."/>
            <person name="Pangilinan J."/>
            <person name="Larsson K.H."/>
            <person name="Matsuura K."/>
            <person name="Barry K."/>
            <person name="Labutti K."/>
            <person name="Kuo R."/>
            <person name="Ohm R.A."/>
            <person name="Bhattacharya S.S."/>
            <person name="Shirouzu T."/>
            <person name="Yoshinaga Y."/>
            <person name="Martin F.M."/>
            <person name="Grigoriev I.V."/>
            <person name="Hibbett D.S."/>
        </authorList>
    </citation>
    <scope>NUCLEOTIDE SEQUENCE [LARGE SCALE GENOMIC DNA]</scope>
    <source>
        <strain evidence="2 3">93-53</strain>
    </source>
</reference>
<feature type="region of interest" description="Disordered" evidence="1">
    <location>
        <begin position="43"/>
        <end position="72"/>
    </location>
</feature>
<dbReference type="AlphaFoldDB" id="A0A165CM19"/>